<dbReference type="Gene3D" id="3.40.50.720">
    <property type="entry name" value="NAD(P)-binding Rossmann-like Domain"/>
    <property type="match status" value="1"/>
</dbReference>
<proteinExistence type="predicted"/>
<organism evidence="1">
    <name type="scientific">Thermosporothrix sp. COM3</name>
    <dbReference type="NCBI Taxonomy" id="2490863"/>
    <lineage>
        <taxon>Bacteria</taxon>
        <taxon>Bacillati</taxon>
        <taxon>Chloroflexota</taxon>
        <taxon>Ktedonobacteria</taxon>
        <taxon>Ktedonobacterales</taxon>
        <taxon>Thermosporotrichaceae</taxon>
        <taxon>Thermosporothrix</taxon>
    </lineage>
</organism>
<sequence>MLARELGARGITVNAVLPGLVETEGPPEELRPHRSDEWRSHKISHILLRIWQASSLAGLPDRRFVPLVA</sequence>
<accession>A0A455SEY5</accession>
<dbReference type="InterPro" id="IPR036291">
    <property type="entry name" value="NAD(P)-bd_dom_sf"/>
</dbReference>
<gene>
    <name evidence="1" type="ORF">KTC_02730</name>
</gene>
<name>A0A455SEY5_9CHLR</name>
<reference evidence="1" key="1">
    <citation type="submission" date="2018-12" db="EMBL/GenBank/DDBJ databases">
        <title>Novel natural products biosynthetic potential of the class Ktedonobacteria.</title>
        <authorList>
            <person name="Zheng Y."/>
            <person name="Saitou A."/>
            <person name="Wang C.M."/>
            <person name="Toyoda A."/>
            <person name="Minakuchi Y."/>
            <person name="Sekiguchi Y."/>
            <person name="Ueda K."/>
            <person name="Takano H."/>
            <person name="Sakai Y."/>
            <person name="Yokota A."/>
            <person name="Yabe S."/>
        </authorList>
    </citation>
    <scope>NUCLEOTIDE SEQUENCE</scope>
    <source>
        <strain evidence="1">COM3</strain>
    </source>
</reference>
<dbReference type="EMBL" id="AP019376">
    <property type="protein sequence ID" value="BBH85522.1"/>
    <property type="molecule type" value="Genomic_DNA"/>
</dbReference>
<evidence type="ECO:0000313" key="1">
    <source>
        <dbReference type="EMBL" id="BBH85522.1"/>
    </source>
</evidence>
<protein>
    <recommendedName>
        <fullName evidence="2">SDR family oxidoreductase</fullName>
    </recommendedName>
</protein>
<evidence type="ECO:0008006" key="2">
    <source>
        <dbReference type="Google" id="ProtNLM"/>
    </source>
</evidence>
<dbReference type="SUPFAM" id="SSF51735">
    <property type="entry name" value="NAD(P)-binding Rossmann-fold domains"/>
    <property type="match status" value="1"/>
</dbReference>
<dbReference type="AlphaFoldDB" id="A0A455SEY5"/>